<dbReference type="SUPFAM" id="SSF53927">
    <property type="entry name" value="Cytidine deaminase-like"/>
    <property type="match status" value="1"/>
</dbReference>
<proteinExistence type="inferred from homology"/>
<accession>A0A8H3FVX5</accession>
<dbReference type="InterPro" id="IPR016193">
    <property type="entry name" value="Cytidine_deaminase-like"/>
</dbReference>
<name>A0A8H3FVX5_9LECA</name>
<organism evidence="5 6">
    <name type="scientific">Gomphillus americanus</name>
    <dbReference type="NCBI Taxonomy" id="1940652"/>
    <lineage>
        <taxon>Eukaryota</taxon>
        <taxon>Fungi</taxon>
        <taxon>Dikarya</taxon>
        <taxon>Ascomycota</taxon>
        <taxon>Pezizomycotina</taxon>
        <taxon>Lecanoromycetes</taxon>
        <taxon>OSLEUM clade</taxon>
        <taxon>Ostropomycetidae</taxon>
        <taxon>Ostropales</taxon>
        <taxon>Graphidaceae</taxon>
        <taxon>Gomphilloideae</taxon>
        <taxon>Gomphillus</taxon>
    </lineage>
</organism>
<gene>
    <name evidence="5" type="ORF">GOMPHAMPRED_005219</name>
</gene>
<evidence type="ECO:0000313" key="5">
    <source>
        <dbReference type="EMBL" id="CAF9928723.1"/>
    </source>
</evidence>
<evidence type="ECO:0000256" key="1">
    <source>
        <dbReference type="ARBA" id="ARBA00022694"/>
    </source>
</evidence>
<dbReference type="AlphaFoldDB" id="A0A8H3FVX5"/>
<dbReference type="CDD" id="cd01285">
    <property type="entry name" value="nucleoside_deaminase"/>
    <property type="match status" value="1"/>
</dbReference>
<feature type="region of interest" description="Disordered" evidence="3">
    <location>
        <begin position="404"/>
        <end position="494"/>
    </location>
</feature>
<dbReference type="PANTHER" id="PTHR11079">
    <property type="entry name" value="CYTOSINE DEAMINASE FAMILY MEMBER"/>
    <property type="match status" value="1"/>
</dbReference>
<dbReference type="PANTHER" id="PTHR11079:SF156">
    <property type="entry name" value="INACTIVE TRNA-SPECIFIC ADENOSINE DEAMINASE-LIKE PROTEIN 3-RELATED"/>
    <property type="match status" value="1"/>
</dbReference>
<feature type="compositionally biased region" description="Low complexity" evidence="3">
    <location>
        <begin position="479"/>
        <end position="494"/>
    </location>
</feature>
<evidence type="ECO:0000256" key="3">
    <source>
        <dbReference type="SAM" id="MobiDB-lite"/>
    </source>
</evidence>
<dbReference type="Proteomes" id="UP000664169">
    <property type="component" value="Unassembled WGS sequence"/>
</dbReference>
<protein>
    <recommendedName>
        <fullName evidence="4">CMP/dCMP-type deaminase domain-containing protein</fullName>
    </recommendedName>
</protein>
<comment type="caution">
    <text evidence="5">The sequence shown here is derived from an EMBL/GenBank/DDBJ whole genome shotgun (WGS) entry which is preliminary data.</text>
</comment>
<evidence type="ECO:0000259" key="4">
    <source>
        <dbReference type="PROSITE" id="PS51747"/>
    </source>
</evidence>
<comment type="similarity">
    <text evidence="2">Belongs to the cytidine and deoxycytidylate deaminase family. ADAT3 subfamily.</text>
</comment>
<reference evidence="5" key="1">
    <citation type="submission" date="2021-03" db="EMBL/GenBank/DDBJ databases">
        <authorList>
            <person name="Tagirdzhanova G."/>
        </authorList>
    </citation>
    <scope>NUCLEOTIDE SEQUENCE</scope>
</reference>
<evidence type="ECO:0000313" key="6">
    <source>
        <dbReference type="Proteomes" id="UP000664169"/>
    </source>
</evidence>
<dbReference type="PROSITE" id="PS51747">
    <property type="entry name" value="CYT_DCMP_DEAMINASES_2"/>
    <property type="match status" value="1"/>
</dbReference>
<dbReference type="GO" id="GO:0052717">
    <property type="term" value="F:tRNA-specific adenosine-34 deaminase activity"/>
    <property type="evidence" value="ECO:0007669"/>
    <property type="project" value="TreeGrafter"/>
</dbReference>
<keyword evidence="6" id="KW-1185">Reference proteome</keyword>
<evidence type="ECO:0000256" key="2">
    <source>
        <dbReference type="ARBA" id="ARBA00038160"/>
    </source>
</evidence>
<dbReference type="GO" id="GO:0008033">
    <property type="term" value="P:tRNA processing"/>
    <property type="evidence" value="ECO:0007669"/>
    <property type="project" value="UniProtKB-KW"/>
</dbReference>
<dbReference type="OrthoDB" id="3180714at2759"/>
<dbReference type="EMBL" id="CAJPDQ010000030">
    <property type="protein sequence ID" value="CAF9928723.1"/>
    <property type="molecule type" value="Genomic_DNA"/>
</dbReference>
<dbReference type="Gene3D" id="3.40.140.10">
    <property type="entry name" value="Cytidine Deaminase, domain 2"/>
    <property type="match status" value="1"/>
</dbReference>
<dbReference type="GO" id="GO:0005634">
    <property type="term" value="C:nucleus"/>
    <property type="evidence" value="ECO:0007669"/>
    <property type="project" value="TreeGrafter"/>
</dbReference>
<feature type="compositionally biased region" description="Polar residues" evidence="3">
    <location>
        <begin position="447"/>
        <end position="474"/>
    </location>
</feature>
<dbReference type="Pfam" id="PF00383">
    <property type="entry name" value="dCMP_cyt_deam_1"/>
    <property type="match status" value="1"/>
</dbReference>
<sequence>MATQPTAMIPTPDDIKKAFEAMELDEKEEISPRHGRLLRLKTLAEVKAFLLLDTVYVVKVPVKQSSKILKAIDAVLPPGSLANLQHVRRFAKPEQLPSRIRQLIDPGYVRPPGKVFLSPGCSVGNVSQPDTVPREKKPSQNSWLLAAPVDSIGEKALIETVKQHLSEETPEPEVHTIQVPHSAPSSMTVATKLSKKFWPTIYKSYSPYGPQPAEWRWAEKELDAVAGKHMAHAFEAAKAIHSLGYGYKIGACIVEPKTGALVSVAGDARWICNKDSQCVSQSDQETRSKGSPMAHAVMRVIGMVGRQRVVMDRPAAPPSPTSNPINYPFLDTALTEFEEGHHSSSPLVPGGYLCTGLDLYVTHEPCVMCSMAILHSRFNRVIFGHHMPKTGALCATKEIKLPGTRTKKGVTNKNGKPSKSHSDNTANHETNNSNTKENRGNVGTGTTGPDPQNSGALSVQPINVTGYQNSTNHIKNPKDGISSDSESSGQSSGIEVADADKGYGLFHRQELNWRMLAWLWIDEGKSDWVNELGEEVSA</sequence>
<feature type="compositionally biased region" description="Polar residues" evidence="3">
    <location>
        <begin position="411"/>
        <end position="435"/>
    </location>
</feature>
<dbReference type="InterPro" id="IPR002125">
    <property type="entry name" value="CMP_dCMP_dom"/>
</dbReference>
<feature type="domain" description="CMP/dCMP-type deaminase" evidence="4">
    <location>
        <begin position="224"/>
        <end position="396"/>
    </location>
</feature>
<dbReference type="GO" id="GO:0005737">
    <property type="term" value="C:cytoplasm"/>
    <property type="evidence" value="ECO:0007669"/>
    <property type="project" value="TreeGrafter"/>
</dbReference>
<keyword evidence="1" id="KW-0819">tRNA processing</keyword>